<evidence type="ECO:0000313" key="2">
    <source>
        <dbReference type="EMBL" id="EMR65727.1"/>
    </source>
</evidence>
<dbReference type="HOGENOM" id="CLU_1224778_0_0_1"/>
<evidence type="ECO:0000313" key="3">
    <source>
        <dbReference type="Proteomes" id="UP000012174"/>
    </source>
</evidence>
<gene>
    <name evidence="2" type="ORF">UCREL1_7295</name>
</gene>
<dbReference type="Pfam" id="PF00583">
    <property type="entry name" value="Acetyltransf_1"/>
    <property type="match status" value="1"/>
</dbReference>
<dbReference type="EMBL" id="KB706798">
    <property type="protein sequence ID" value="EMR65727.1"/>
    <property type="molecule type" value="Genomic_DNA"/>
</dbReference>
<keyword evidence="3" id="KW-1185">Reference proteome</keyword>
<accession>M7SNG5</accession>
<evidence type="ECO:0000259" key="1">
    <source>
        <dbReference type="Pfam" id="PF00583"/>
    </source>
</evidence>
<dbReference type="KEGG" id="ela:UCREL1_7295"/>
<protein>
    <recommendedName>
        <fullName evidence="1">N-acetyltransferase domain-containing protein</fullName>
    </recommendedName>
</protein>
<dbReference type="OrthoDB" id="61113at2759"/>
<dbReference type="AlphaFoldDB" id="M7SNG5"/>
<feature type="domain" description="N-acetyltransferase" evidence="1">
    <location>
        <begin position="119"/>
        <end position="209"/>
    </location>
</feature>
<dbReference type="Proteomes" id="UP000012174">
    <property type="component" value="Unassembled WGS sequence"/>
</dbReference>
<sequence length="226" mass="25269">MASSCSTTPAGGSSDIVYSAVTLHDVDECIQIEVEAAWDTCDRNAHLCAEAREERYQEHVKWAFAQNSRKRMLENIGDWYTIKAVQDGRIVGFLDASEITWVQVALVTHPSENPFASGELPRESLQKPIHELGVEDADEIDIWMTDRVLEDDYAQAVHALRDIKKSSTPYYNIAQLAVAPDRQGQGIAKGLINHLRQKANREGASMLALCRLEQSTTTQRGHGKKY</sequence>
<proteinExistence type="predicted"/>
<dbReference type="GO" id="GO:0016747">
    <property type="term" value="F:acyltransferase activity, transferring groups other than amino-acyl groups"/>
    <property type="evidence" value="ECO:0007669"/>
    <property type="project" value="InterPro"/>
</dbReference>
<name>M7SNG5_EUTLA</name>
<dbReference type="InterPro" id="IPR000182">
    <property type="entry name" value="GNAT_dom"/>
</dbReference>
<reference evidence="3" key="1">
    <citation type="journal article" date="2013" name="Genome Announc.">
        <title>Draft genome sequence of the grapevine dieback fungus Eutypa lata UCR-EL1.</title>
        <authorList>
            <person name="Blanco-Ulate B."/>
            <person name="Rolshausen P.E."/>
            <person name="Cantu D."/>
        </authorList>
    </citation>
    <scope>NUCLEOTIDE SEQUENCE [LARGE SCALE GENOMIC DNA]</scope>
    <source>
        <strain evidence="3">UCR-EL1</strain>
    </source>
</reference>
<dbReference type="SUPFAM" id="SSF55729">
    <property type="entry name" value="Acyl-CoA N-acyltransferases (Nat)"/>
    <property type="match status" value="1"/>
</dbReference>
<dbReference type="Gene3D" id="3.40.630.30">
    <property type="match status" value="1"/>
</dbReference>
<dbReference type="CDD" id="cd04301">
    <property type="entry name" value="NAT_SF"/>
    <property type="match status" value="1"/>
</dbReference>
<organism evidence="2 3">
    <name type="scientific">Eutypa lata (strain UCR-EL1)</name>
    <name type="common">Grapevine dieback disease fungus</name>
    <name type="synonym">Eutypa armeniacae</name>
    <dbReference type="NCBI Taxonomy" id="1287681"/>
    <lineage>
        <taxon>Eukaryota</taxon>
        <taxon>Fungi</taxon>
        <taxon>Dikarya</taxon>
        <taxon>Ascomycota</taxon>
        <taxon>Pezizomycotina</taxon>
        <taxon>Sordariomycetes</taxon>
        <taxon>Xylariomycetidae</taxon>
        <taxon>Xylariales</taxon>
        <taxon>Diatrypaceae</taxon>
        <taxon>Eutypa</taxon>
    </lineage>
</organism>
<dbReference type="InterPro" id="IPR016181">
    <property type="entry name" value="Acyl_CoA_acyltransferase"/>
</dbReference>